<accession>A0ABV3H579</accession>
<evidence type="ECO:0000259" key="5">
    <source>
        <dbReference type="PROSITE" id="PS50893"/>
    </source>
</evidence>
<comment type="caution">
    <text evidence="6">The sequence shown here is derived from an EMBL/GenBank/DDBJ whole genome shotgun (WGS) entry which is preliminary data.</text>
</comment>
<evidence type="ECO:0000256" key="2">
    <source>
        <dbReference type="ARBA" id="ARBA00022448"/>
    </source>
</evidence>
<dbReference type="Gene3D" id="3.40.50.300">
    <property type="entry name" value="P-loop containing nucleotide triphosphate hydrolases"/>
    <property type="match status" value="1"/>
</dbReference>
<dbReference type="InterPro" id="IPR003439">
    <property type="entry name" value="ABC_transporter-like_ATP-bd"/>
</dbReference>
<dbReference type="InterPro" id="IPR027417">
    <property type="entry name" value="P-loop_NTPase"/>
</dbReference>
<dbReference type="InterPro" id="IPR003593">
    <property type="entry name" value="AAA+_ATPase"/>
</dbReference>
<comment type="similarity">
    <text evidence="1">Belongs to the ABC transporter superfamily.</text>
</comment>
<evidence type="ECO:0000313" key="6">
    <source>
        <dbReference type="EMBL" id="MEV4287687.1"/>
    </source>
</evidence>
<evidence type="ECO:0000313" key="7">
    <source>
        <dbReference type="Proteomes" id="UP001552427"/>
    </source>
</evidence>
<dbReference type="Pfam" id="PF00005">
    <property type="entry name" value="ABC_tran"/>
    <property type="match status" value="1"/>
</dbReference>
<feature type="domain" description="ABC transporter" evidence="5">
    <location>
        <begin position="3"/>
        <end position="243"/>
    </location>
</feature>
<dbReference type="InterPro" id="IPR017871">
    <property type="entry name" value="ABC_transporter-like_CS"/>
</dbReference>
<dbReference type="GO" id="GO:0005524">
    <property type="term" value="F:ATP binding"/>
    <property type="evidence" value="ECO:0007669"/>
    <property type="project" value="UniProtKB-KW"/>
</dbReference>
<dbReference type="SMART" id="SM00382">
    <property type="entry name" value="AAA"/>
    <property type="match status" value="1"/>
</dbReference>
<keyword evidence="4 6" id="KW-0067">ATP-binding</keyword>
<evidence type="ECO:0000256" key="4">
    <source>
        <dbReference type="ARBA" id="ARBA00022840"/>
    </source>
</evidence>
<dbReference type="Pfam" id="PF08352">
    <property type="entry name" value="oligo_HPY"/>
    <property type="match status" value="1"/>
</dbReference>
<dbReference type="PROSITE" id="PS50893">
    <property type="entry name" value="ABC_TRANSPORTER_2"/>
    <property type="match status" value="1"/>
</dbReference>
<gene>
    <name evidence="6" type="ORF">AB0K40_19445</name>
</gene>
<proteinExistence type="inferred from homology"/>
<keyword evidence="3" id="KW-0547">Nucleotide-binding</keyword>
<reference evidence="6 7" key="1">
    <citation type="submission" date="2024-06" db="EMBL/GenBank/DDBJ databases">
        <title>The Natural Products Discovery Center: Release of the First 8490 Sequenced Strains for Exploring Actinobacteria Biosynthetic Diversity.</title>
        <authorList>
            <person name="Kalkreuter E."/>
            <person name="Kautsar S.A."/>
            <person name="Yang D."/>
            <person name="Bader C.D."/>
            <person name="Teijaro C.N."/>
            <person name="Fluegel L."/>
            <person name="Davis C.M."/>
            <person name="Simpson J.R."/>
            <person name="Lauterbach L."/>
            <person name="Steele A.D."/>
            <person name="Gui C."/>
            <person name="Meng S."/>
            <person name="Li G."/>
            <person name="Viehrig K."/>
            <person name="Ye F."/>
            <person name="Su P."/>
            <person name="Kiefer A.F."/>
            <person name="Nichols A."/>
            <person name="Cepeda A.J."/>
            <person name="Yan W."/>
            <person name="Fan B."/>
            <person name="Jiang Y."/>
            <person name="Adhikari A."/>
            <person name="Zheng C.-J."/>
            <person name="Schuster L."/>
            <person name="Cowan T.M."/>
            <person name="Smanski M.J."/>
            <person name="Chevrette M.G."/>
            <person name="De Carvalho L.P.S."/>
            <person name="Shen B."/>
        </authorList>
    </citation>
    <scope>NUCLEOTIDE SEQUENCE [LARGE SCALE GENOMIC DNA]</scope>
    <source>
        <strain evidence="6 7">NPDC049574</strain>
    </source>
</reference>
<evidence type="ECO:0000256" key="1">
    <source>
        <dbReference type="ARBA" id="ARBA00005417"/>
    </source>
</evidence>
<protein>
    <submittedName>
        <fullName evidence="6">ATP-binding cassette domain-containing protein</fullName>
    </submittedName>
</protein>
<dbReference type="PANTHER" id="PTHR43776:SF7">
    <property type="entry name" value="D,D-DIPEPTIDE TRANSPORT ATP-BINDING PROTEIN DDPF-RELATED"/>
    <property type="match status" value="1"/>
</dbReference>
<dbReference type="PANTHER" id="PTHR43776">
    <property type="entry name" value="TRANSPORT ATP-BINDING PROTEIN"/>
    <property type="match status" value="1"/>
</dbReference>
<dbReference type="InterPro" id="IPR050319">
    <property type="entry name" value="ABC_transp_ATP-bind"/>
</dbReference>
<dbReference type="Proteomes" id="UP001552427">
    <property type="component" value="Unassembled WGS sequence"/>
</dbReference>
<evidence type="ECO:0000256" key="3">
    <source>
        <dbReference type="ARBA" id="ARBA00022741"/>
    </source>
</evidence>
<keyword evidence="2" id="KW-0813">Transport</keyword>
<dbReference type="PROSITE" id="PS00211">
    <property type="entry name" value="ABC_TRANSPORTER_1"/>
    <property type="match status" value="1"/>
</dbReference>
<keyword evidence="7" id="KW-1185">Reference proteome</keyword>
<dbReference type="CDD" id="cd03257">
    <property type="entry name" value="ABC_NikE_OppD_transporters"/>
    <property type="match status" value="1"/>
</dbReference>
<dbReference type="RefSeq" id="WP_364451458.1">
    <property type="nucleotide sequence ID" value="NZ_JBFARM010000005.1"/>
</dbReference>
<dbReference type="InterPro" id="IPR013563">
    <property type="entry name" value="Oligopep_ABC_C"/>
</dbReference>
<name>A0ABV3H579_9ACTN</name>
<dbReference type="EMBL" id="JBFARM010000005">
    <property type="protein sequence ID" value="MEV4287687.1"/>
    <property type="molecule type" value="Genomic_DNA"/>
</dbReference>
<organism evidence="6 7">
    <name type="scientific">Nonomuraea bangladeshensis</name>
    <dbReference type="NCBI Taxonomy" id="404385"/>
    <lineage>
        <taxon>Bacteria</taxon>
        <taxon>Bacillati</taxon>
        <taxon>Actinomycetota</taxon>
        <taxon>Actinomycetes</taxon>
        <taxon>Streptosporangiales</taxon>
        <taxon>Streptosporangiaceae</taxon>
        <taxon>Nonomuraea</taxon>
    </lineage>
</organism>
<sequence>MILDVQDLLVRFPGVTAVDGVSLSVAENECFALVGESGCGKTTLARTVLGLQRPDGGTVAIAGTPVAGLRGRALRRLRAQVQIVFQNPYAALNPRMTAGRLVDEPLRLAHPDAGRDDRRRRAEELFDAVGLAGTHRSRYPHELSGGQCQRVAIARALAVGPRLLVLDEPTSALDVSVQAQILNLLDRLRHTRGLSYLLISHDLAVVRHLADRVGVMRAGRLVEEGPSARLLDAPHHPYTKALLEATPGRGRAALLADALLADTIEAS</sequence>
<dbReference type="SUPFAM" id="SSF52540">
    <property type="entry name" value="P-loop containing nucleoside triphosphate hydrolases"/>
    <property type="match status" value="1"/>
</dbReference>